<evidence type="ECO:0000259" key="4">
    <source>
        <dbReference type="PROSITE" id="PS50987"/>
    </source>
</evidence>
<dbReference type="PANTHER" id="PTHR43132:SF2">
    <property type="entry name" value="ARSENICAL RESISTANCE OPERON REPRESSOR ARSR-RELATED"/>
    <property type="match status" value="1"/>
</dbReference>
<dbReference type="Gene3D" id="1.10.10.10">
    <property type="entry name" value="Winged helix-like DNA-binding domain superfamily/Winged helix DNA-binding domain"/>
    <property type="match status" value="1"/>
</dbReference>
<dbReference type="AlphaFoldDB" id="A0A4S4FL08"/>
<keyword evidence="1" id="KW-0805">Transcription regulation</keyword>
<dbReference type="CDD" id="cd00090">
    <property type="entry name" value="HTH_ARSR"/>
    <property type="match status" value="1"/>
</dbReference>
<dbReference type="InterPro" id="IPR036388">
    <property type="entry name" value="WH-like_DNA-bd_sf"/>
</dbReference>
<protein>
    <submittedName>
        <fullName evidence="5">Winged helix-turn-helix transcriptional regulator</fullName>
    </submittedName>
</protein>
<sequence>MFTSALDSKAAVSLFHSLADSNRLTIVRRLATGEARVGDLVRELGLPQSTTSEHVACLRDCGLVVGRPEGRQIFYSLAHPELVDMLSVAETLLAATGYEVDLCSNYGTEVRER</sequence>
<dbReference type="PANTHER" id="PTHR43132">
    <property type="entry name" value="ARSENICAL RESISTANCE OPERON REPRESSOR ARSR-RELATED"/>
    <property type="match status" value="1"/>
</dbReference>
<dbReference type="NCBIfam" id="NF033788">
    <property type="entry name" value="HTH_metalloreg"/>
    <property type="match status" value="1"/>
</dbReference>
<evidence type="ECO:0000313" key="5">
    <source>
        <dbReference type="EMBL" id="THG31133.1"/>
    </source>
</evidence>
<dbReference type="EMBL" id="SSSM01000004">
    <property type="protein sequence ID" value="THG31133.1"/>
    <property type="molecule type" value="Genomic_DNA"/>
</dbReference>
<feature type="domain" description="HTH arsR-type" evidence="4">
    <location>
        <begin position="3"/>
        <end position="97"/>
    </location>
</feature>
<evidence type="ECO:0000256" key="3">
    <source>
        <dbReference type="ARBA" id="ARBA00023163"/>
    </source>
</evidence>
<name>A0A4S4FL08_9MICO</name>
<evidence type="ECO:0000256" key="1">
    <source>
        <dbReference type="ARBA" id="ARBA00023015"/>
    </source>
</evidence>
<evidence type="ECO:0000313" key="6">
    <source>
        <dbReference type="Proteomes" id="UP000309133"/>
    </source>
</evidence>
<reference evidence="5 6" key="1">
    <citation type="submission" date="2019-04" db="EMBL/GenBank/DDBJ databases">
        <authorList>
            <person name="Jiang L."/>
        </authorList>
    </citation>
    <scope>NUCLEOTIDE SEQUENCE [LARGE SCALE GENOMIC DNA]</scope>
    <source>
        <strain evidence="5 6">YIM 131853</strain>
    </source>
</reference>
<dbReference type="PRINTS" id="PR00778">
    <property type="entry name" value="HTHARSR"/>
</dbReference>
<evidence type="ECO:0000256" key="2">
    <source>
        <dbReference type="ARBA" id="ARBA00023125"/>
    </source>
</evidence>
<dbReference type="Proteomes" id="UP000309133">
    <property type="component" value="Unassembled WGS sequence"/>
</dbReference>
<dbReference type="GO" id="GO:0003677">
    <property type="term" value="F:DNA binding"/>
    <property type="evidence" value="ECO:0007669"/>
    <property type="project" value="UniProtKB-KW"/>
</dbReference>
<dbReference type="InterPro" id="IPR011991">
    <property type="entry name" value="ArsR-like_HTH"/>
</dbReference>
<dbReference type="InterPro" id="IPR051011">
    <property type="entry name" value="Metal_resp_trans_reg"/>
</dbReference>
<dbReference type="PROSITE" id="PS50987">
    <property type="entry name" value="HTH_ARSR_2"/>
    <property type="match status" value="1"/>
</dbReference>
<comment type="caution">
    <text evidence="5">The sequence shown here is derived from an EMBL/GenBank/DDBJ whole genome shotgun (WGS) entry which is preliminary data.</text>
</comment>
<dbReference type="OrthoDB" id="3401849at2"/>
<accession>A0A4S4FL08</accession>
<dbReference type="InterPro" id="IPR001845">
    <property type="entry name" value="HTH_ArsR_DNA-bd_dom"/>
</dbReference>
<dbReference type="GO" id="GO:0003700">
    <property type="term" value="F:DNA-binding transcription factor activity"/>
    <property type="evidence" value="ECO:0007669"/>
    <property type="project" value="InterPro"/>
</dbReference>
<gene>
    <name evidence="5" type="ORF">E6C64_10460</name>
</gene>
<dbReference type="Pfam" id="PF01022">
    <property type="entry name" value="HTH_5"/>
    <property type="match status" value="1"/>
</dbReference>
<keyword evidence="3" id="KW-0804">Transcription</keyword>
<organism evidence="5 6">
    <name type="scientific">Naasia lichenicola</name>
    <dbReference type="NCBI Taxonomy" id="2565933"/>
    <lineage>
        <taxon>Bacteria</taxon>
        <taxon>Bacillati</taxon>
        <taxon>Actinomycetota</taxon>
        <taxon>Actinomycetes</taxon>
        <taxon>Micrococcales</taxon>
        <taxon>Microbacteriaceae</taxon>
        <taxon>Naasia</taxon>
    </lineage>
</organism>
<keyword evidence="2" id="KW-0238">DNA-binding</keyword>
<proteinExistence type="predicted"/>
<dbReference type="SUPFAM" id="SSF46785">
    <property type="entry name" value="Winged helix' DNA-binding domain"/>
    <property type="match status" value="1"/>
</dbReference>
<dbReference type="InterPro" id="IPR036390">
    <property type="entry name" value="WH_DNA-bd_sf"/>
</dbReference>
<keyword evidence="6" id="KW-1185">Reference proteome</keyword>
<dbReference type="SMART" id="SM00418">
    <property type="entry name" value="HTH_ARSR"/>
    <property type="match status" value="1"/>
</dbReference>